<evidence type="ECO:0000313" key="6">
    <source>
        <dbReference type="EMBL" id="OHA23298.1"/>
    </source>
</evidence>
<dbReference type="NCBIfam" id="TIGR00012">
    <property type="entry name" value="L29"/>
    <property type="match status" value="1"/>
</dbReference>
<keyword evidence="2 5" id="KW-0689">Ribosomal protein</keyword>
<comment type="caution">
    <text evidence="6">The sequence shown here is derived from an EMBL/GenBank/DDBJ whole genome shotgun (WGS) entry which is preliminary data.</text>
</comment>
<dbReference type="HAMAP" id="MF_00374">
    <property type="entry name" value="Ribosomal_uL29"/>
    <property type="match status" value="1"/>
</dbReference>
<evidence type="ECO:0000313" key="7">
    <source>
        <dbReference type="Proteomes" id="UP000177130"/>
    </source>
</evidence>
<dbReference type="Pfam" id="PF00831">
    <property type="entry name" value="Ribosomal_L29"/>
    <property type="match status" value="1"/>
</dbReference>
<organism evidence="6 7">
    <name type="scientific">Candidatus Taylorbacteria bacterium RIFCSPHIGHO2_02_FULL_43_32b</name>
    <dbReference type="NCBI Taxonomy" id="1802306"/>
    <lineage>
        <taxon>Bacteria</taxon>
        <taxon>Candidatus Tayloriibacteriota</taxon>
    </lineage>
</organism>
<dbReference type="Proteomes" id="UP000177130">
    <property type="component" value="Unassembled WGS sequence"/>
</dbReference>
<accession>A0A1G2MHF0</accession>
<dbReference type="InterPro" id="IPR036049">
    <property type="entry name" value="Ribosomal_uL29_sf"/>
</dbReference>
<reference evidence="6 7" key="1">
    <citation type="journal article" date="2016" name="Nat. Commun.">
        <title>Thousands of microbial genomes shed light on interconnected biogeochemical processes in an aquifer system.</title>
        <authorList>
            <person name="Anantharaman K."/>
            <person name="Brown C.T."/>
            <person name="Hug L.A."/>
            <person name="Sharon I."/>
            <person name="Castelle C.J."/>
            <person name="Probst A.J."/>
            <person name="Thomas B.C."/>
            <person name="Singh A."/>
            <person name="Wilkins M.J."/>
            <person name="Karaoz U."/>
            <person name="Brodie E.L."/>
            <person name="Williams K.H."/>
            <person name="Hubbard S.S."/>
            <person name="Banfield J.F."/>
        </authorList>
    </citation>
    <scope>NUCLEOTIDE SEQUENCE [LARGE SCALE GENOMIC DNA]</scope>
</reference>
<dbReference type="AlphaFoldDB" id="A0A1G2MHF0"/>
<dbReference type="SUPFAM" id="SSF46561">
    <property type="entry name" value="Ribosomal protein L29 (L29p)"/>
    <property type="match status" value="1"/>
</dbReference>
<sequence>MKELVNKNSVELQKLLAEKREELRKFRFEMSGGKVKNVKQSGVIKKDVARILTILRNVKE</sequence>
<dbReference type="GO" id="GO:0006412">
    <property type="term" value="P:translation"/>
    <property type="evidence" value="ECO:0007669"/>
    <property type="project" value="UniProtKB-UniRule"/>
</dbReference>
<dbReference type="EMBL" id="MHRK01000038">
    <property type="protein sequence ID" value="OHA23298.1"/>
    <property type="molecule type" value="Genomic_DNA"/>
</dbReference>
<dbReference type="STRING" id="1802306.A3C72_04550"/>
<dbReference type="Gene3D" id="1.10.287.310">
    <property type="match status" value="1"/>
</dbReference>
<evidence type="ECO:0000256" key="5">
    <source>
        <dbReference type="HAMAP-Rule" id="MF_00374"/>
    </source>
</evidence>
<keyword evidence="3 5" id="KW-0687">Ribonucleoprotein</keyword>
<dbReference type="InterPro" id="IPR001854">
    <property type="entry name" value="Ribosomal_uL29"/>
</dbReference>
<evidence type="ECO:0000256" key="3">
    <source>
        <dbReference type="ARBA" id="ARBA00023274"/>
    </source>
</evidence>
<dbReference type="GO" id="GO:1990904">
    <property type="term" value="C:ribonucleoprotein complex"/>
    <property type="evidence" value="ECO:0007669"/>
    <property type="project" value="UniProtKB-KW"/>
</dbReference>
<evidence type="ECO:0000256" key="2">
    <source>
        <dbReference type="ARBA" id="ARBA00022980"/>
    </source>
</evidence>
<dbReference type="GO" id="GO:0003735">
    <property type="term" value="F:structural constituent of ribosome"/>
    <property type="evidence" value="ECO:0007669"/>
    <property type="project" value="InterPro"/>
</dbReference>
<evidence type="ECO:0000256" key="4">
    <source>
        <dbReference type="ARBA" id="ARBA00035204"/>
    </source>
</evidence>
<proteinExistence type="inferred from homology"/>
<name>A0A1G2MHF0_9BACT</name>
<comment type="similarity">
    <text evidence="1 5">Belongs to the universal ribosomal protein uL29 family.</text>
</comment>
<protein>
    <recommendedName>
        <fullName evidence="4 5">Large ribosomal subunit protein uL29</fullName>
    </recommendedName>
</protein>
<evidence type="ECO:0000256" key="1">
    <source>
        <dbReference type="ARBA" id="ARBA00009254"/>
    </source>
</evidence>
<gene>
    <name evidence="5" type="primary">rpmC</name>
    <name evidence="6" type="ORF">A3C72_04550</name>
</gene>
<dbReference type="GO" id="GO:0005840">
    <property type="term" value="C:ribosome"/>
    <property type="evidence" value="ECO:0007669"/>
    <property type="project" value="UniProtKB-KW"/>
</dbReference>